<keyword evidence="3" id="KW-1185">Reference proteome</keyword>
<evidence type="ECO:0000313" key="3">
    <source>
        <dbReference type="Proteomes" id="UP000790347"/>
    </source>
</evidence>
<feature type="region of interest" description="Disordered" evidence="1">
    <location>
        <begin position="85"/>
        <end position="126"/>
    </location>
</feature>
<organism evidence="2 3">
    <name type="scientific">Dermatophagoides farinae</name>
    <name type="common">American house dust mite</name>
    <dbReference type="NCBI Taxonomy" id="6954"/>
    <lineage>
        <taxon>Eukaryota</taxon>
        <taxon>Metazoa</taxon>
        <taxon>Ecdysozoa</taxon>
        <taxon>Arthropoda</taxon>
        <taxon>Chelicerata</taxon>
        <taxon>Arachnida</taxon>
        <taxon>Acari</taxon>
        <taxon>Acariformes</taxon>
        <taxon>Sarcoptiformes</taxon>
        <taxon>Astigmata</taxon>
        <taxon>Psoroptidia</taxon>
        <taxon>Analgoidea</taxon>
        <taxon>Pyroglyphidae</taxon>
        <taxon>Dermatophagoidinae</taxon>
        <taxon>Dermatophagoides</taxon>
    </lineage>
</organism>
<name>A0A922L0J4_DERFA</name>
<evidence type="ECO:0000256" key="1">
    <source>
        <dbReference type="SAM" id="MobiDB-lite"/>
    </source>
</evidence>
<reference evidence="2" key="1">
    <citation type="submission" date="2013-05" db="EMBL/GenBank/DDBJ databases">
        <authorList>
            <person name="Yim A.K.Y."/>
            <person name="Chan T.F."/>
            <person name="Ji K.M."/>
            <person name="Liu X.Y."/>
            <person name="Zhou J.W."/>
            <person name="Li R.Q."/>
            <person name="Yang K.Y."/>
            <person name="Li J."/>
            <person name="Li M."/>
            <person name="Law P.T.W."/>
            <person name="Wu Y.L."/>
            <person name="Cai Z.L."/>
            <person name="Qin H."/>
            <person name="Bao Y."/>
            <person name="Leung R.K.K."/>
            <person name="Ng P.K.S."/>
            <person name="Zou J."/>
            <person name="Zhong X.J."/>
            <person name="Ran P.X."/>
            <person name="Zhong N.S."/>
            <person name="Liu Z.G."/>
            <person name="Tsui S.K.W."/>
        </authorList>
    </citation>
    <scope>NUCLEOTIDE SEQUENCE</scope>
    <source>
        <strain evidence="2">Derf</strain>
        <tissue evidence="2">Whole organism</tissue>
    </source>
</reference>
<proteinExistence type="predicted"/>
<feature type="compositionally biased region" description="Basic and acidic residues" evidence="1">
    <location>
        <begin position="85"/>
        <end position="100"/>
    </location>
</feature>
<reference evidence="2" key="2">
    <citation type="journal article" date="2022" name="Res Sq">
        <title>Comparative Genomics Reveals Insights into the Divergent Evolution of Astigmatic Mites and Household Pest Adaptations.</title>
        <authorList>
            <person name="Xiong Q."/>
            <person name="Wan A.T.-Y."/>
            <person name="Liu X.-Y."/>
            <person name="Fung C.S.-H."/>
            <person name="Xiao X."/>
            <person name="Malainual N."/>
            <person name="Hou J."/>
            <person name="Wang L."/>
            <person name="Wang M."/>
            <person name="Yang K."/>
            <person name="Cui Y."/>
            <person name="Leung E."/>
            <person name="Nong W."/>
            <person name="Shin S.-K."/>
            <person name="Au S."/>
            <person name="Jeong K.Y."/>
            <person name="Chew F.T."/>
            <person name="Hui J."/>
            <person name="Leung T.F."/>
            <person name="Tungtrongchitr A."/>
            <person name="Zhong N."/>
            <person name="Liu Z."/>
            <person name="Tsui S."/>
        </authorList>
    </citation>
    <scope>NUCLEOTIDE SEQUENCE</scope>
    <source>
        <strain evidence="2">Derf</strain>
        <tissue evidence="2">Whole organism</tissue>
    </source>
</reference>
<dbReference type="Proteomes" id="UP000790347">
    <property type="component" value="Unassembled WGS sequence"/>
</dbReference>
<comment type="caution">
    <text evidence="2">The sequence shown here is derived from an EMBL/GenBank/DDBJ whole genome shotgun (WGS) entry which is preliminary data.</text>
</comment>
<sequence length="281" mass="32079">MIPVTQHLNELGGIKESNNRFYIKPTPKKERLKMNRTKYSNMTLGVVVNDGMKDSNHNFHHSFHHSGKIISLPPSMRTTTAKITSKIEHGQDTTNEEKSITKQIQHRSSSSSSNRKKSKWQKMSQSLQATIKRFSKDIPVKMPESFLNSKTKNPKIEQQQITTTTTTVLKNRIPMIQQEQAQKQSNLKLIHPIMINDNEQSLLFTSNNNNESIGSVFTVQDKLPNEDSALQLLSIMTNNRSMNSEQQQSTMMMNSVEKEKTEIFVPGKGHLKSGLYDDEHL</sequence>
<gene>
    <name evidence="2" type="ORF">DERF_011513</name>
</gene>
<evidence type="ECO:0000313" key="2">
    <source>
        <dbReference type="EMBL" id="KAH9506798.1"/>
    </source>
</evidence>
<accession>A0A922L0J4</accession>
<protein>
    <submittedName>
        <fullName evidence="2">Uncharacterized protein</fullName>
    </submittedName>
</protein>
<dbReference type="EMBL" id="ASGP02000005">
    <property type="protein sequence ID" value="KAH9506798.1"/>
    <property type="molecule type" value="Genomic_DNA"/>
</dbReference>
<dbReference type="AlphaFoldDB" id="A0A922L0J4"/>